<dbReference type="Proteomes" id="UP000515369">
    <property type="component" value="Chromosome"/>
</dbReference>
<feature type="domain" description="Smf/DprA SLOG" evidence="2">
    <location>
        <begin position="11"/>
        <end position="196"/>
    </location>
</feature>
<dbReference type="EMBL" id="CP059732">
    <property type="protein sequence ID" value="QMW07146.1"/>
    <property type="molecule type" value="Genomic_DNA"/>
</dbReference>
<comment type="similarity">
    <text evidence="1">Belongs to the DprA/Smf family.</text>
</comment>
<dbReference type="AlphaFoldDB" id="A0A7G5H7Q4"/>
<dbReference type="PANTHER" id="PTHR43022">
    <property type="entry name" value="PROTEIN SMF"/>
    <property type="match status" value="1"/>
</dbReference>
<accession>A0A7G5H7Q4</accession>
<organism evidence="3 4">
    <name type="scientific">Spirosoma foliorum</name>
    <dbReference type="NCBI Taxonomy" id="2710596"/>
    <lineage>
        <taxon>Bacteria</taxon>
        <taxon>Pseudomonadati</taxon>
        <taxon>Bacteroidota</taxon>
        <taxon>Cytophagia</taxon>
        <taxon>Cytophagales</taxon>
        <taxon>Cytophagaceae</taxon>
        <taxon>Spirosoma</taxon>
    </lineage>
</organism>
<name>A0A7G5H7Q4_9BACT</name>
<evidence type="ECO:0000313" key="3">
    <source>
        <dbReference type="EMBL" id="QMW07146.1"/>
    </source>
</evidence>
<evidence type="ECO:0000259" key="2">
    <source>
        <dbReference type="Pfam" id="PF02481"/>
    </source>
</evidence>
<evidence type="ECO:0000313" key="4">
    <source>
        <dbReference type="Proteomes" id="UP000515369"/>
    </source>
</evidence>
<keyword evidence="4" id="KW-1185">Reference proteome</keyword>
<dbReference type="InterPro" id="IPR057666">
    <property type="entry name" value="DrpA_SLOG"/>
</dbReference>
<dbReference type="InterPro" id="IPR003488">
    <property type="entry name" value="DprA"/>
</dbReference>
<protein>
    <submittedName>
        <fullName evidence="3">DNA-protecting protein DprA</fullName>
    </submittedName>
</protein>
<sequence>MFGALNEFEKKHAPHKAYYSGHLDLLKRGGRVSVVGSRKPTHNGIRRAEIVSRRLIEHGITIVSGLAEGIDTVAHQAALKYNGSTIAVLGTPLNSPYPKSNQELFEILACEQLVISQFPSLTPFQPKNFPIRNRTMALISHATIVIEASEKSGTVHQGWEALRLGRPLYLLENLVKEGNLSWAKEMLKYGAQLLSKDNFEDLFYTIPSGLIDAERYSDFPA</sequence>
<evidence type="ECO:0000256" key="1">
    <source>
        <dbReference type="ARBA" id="ARBA00006525"/>
    </source>
</evidence>
<gene>
    <name evidence="3" type="ORF">H3H32_30870</name>
</gene>
<dbReference type="PANTHER" id="PTHR43022:SF1">
    <property type="entry name" value="PROTEIN SMF"/>
    <property type="match status" value="1"/>
</dbReference>
<dbReference type="GO" id="GO:0009294">
    <property type="term" value="P:DNA-mediated transformation"/>
    <property type="evidence" value="ECO:0007669"/>
    <property type="project" value="InterPro"/>
</dbReference>
<dbReference type="KEGG" id="sfol:H3H32_30870"/>
<proteinExistence type="inferred from homology"/>
<dbReference type="Gene3D" id="3.40.50.450">
    <property type="match status" value="1"/>
</dbReference>
<dbReference type="SUPFAM" id="SSF102405">
    <property type="entry name" value="MCP/YpsA-like"/>
    <property type="match status" value="1"/>
</dbReference>
<reference evidence="3 4" key="1">
    <citation type="submission" date="2020-07" db="EMBL/GenBank/DDBJ databases">
        <title>Spirosoma foliorum sp. nov., isolated from the leaves on the Nejang mountain Korea, Republic of.</title>
        <authorList>
            <person name="Ho H."/>
            <person name="Lee Y.-J."/>
            <person name="Nurcahyanto D.-A."/>
            <person name="Kim S.-G."/>
        </authorList>
    </citation>
    <scope>NUCLEOTIDE SEQUENCE [LARGE SCALE GENOMIC DNA]</scope>
    <source>
        <strain evidence="3 4">PL0136</strain>
    </source>
</reference>
<dbReference type="Pfam" id="PF02481">
    <property type="entry name" value="DNA_processg_A"/>
    <property type="match status" value="1"/>
</dbReference>